<feature type="domain" description="Trimeric autotransporter adhesin YadA-like stalk" evidence="14">
    <location>
        <begin position="685"/>
        <end position="721"/>
    </location>
</feature>
<sequence>MSVGTAGKERQITNVAAGQVSASSTDAINGSQLFATNTAVDGIGTSVNNIVNNGAGIKYFHSNSTLADSTASGTDSVAVGPEASSTATNSVAIGNGAVASVADSIALGNGATTAAATATPSGVVNGTTYTYAGTAPVGVMSVGTAGKERQITNVAAGQVSASSTDAVNGSQLFATNTAVDGIGTSVNNIVNNGAGIKYFHSNSTLADSTASGTDSVAVGPEASSTATNSVAIGNGAVASVADSIALGNGATTAAATATPSGVVNGTTYTYAGTAPVGVMSVGTAGKERQITNVAAGQVSASSTDAVNGSQLFATNTAVDGIGTSVNNIVNNGAGIKYFHSNSTLADSTASGTDSVAVGPEASSTATNSVAIGNGAVASVADSVALGNGATTAAATATPSGAINGTTYTYAGTAPVGVMSVGAVGKERQITNVAAGQVSASSTDAINGSQLFGTNTALTTLGTQTTTLGTTTASTMGGGASYSPATGLTGFSQPINGISTSGAVGPTTAQTSVAGALSALNTDVVNTANIAVKYDAAGSNTITLGAIGGGGGPAGGVTITNLAPGILSASSTDAVNGSQLFATNEAVNNLINNGVNNKYFHAESTLADSIASGTDSIAVGPEASSTATDSVAIGNGAVANKANSVALGAHSITTVGAQSSYTAYRLAGAQTSVGEIGVGTASGSRKITGVAAGSADTDAVNVAQLTALGNQVDQNTSDITTLDGRVTTVANTVNNITNGGGIKYFHTESTKADSSADGTDSIAVGGNAKTSGAGAIAMGADSSAAAEGSVAIGQGAKSTASGSAALGKGASDDGRGAETYVGKYSGVNNSTSGTVSIGNAATGETRTLSNVADAKKATDAVNLRQLDGAVVESKKYTDQSVSNINSAVANVDGRVTKVEGDVTNIKNGADGMFQVNSGSTATKPVASGSNSTAGGAGATASGSNSTAVGSHAQATASNTVAIGTGSQASAKNSVALGNDSVANRENSLSVGSAGNERQITNVAAGTKSTDAVNFDQLTKSVTNITNNANAYTDQRYSELRHDLKKQDDTLSAGIAGAMAMASLPQPYTAGASMTTVGVSNYRGQSAVAFGVSHISDNGRWVSKLQGSSDTQGQVGVALGVGYQW</sequence>
<dbReference type="Proteomes" id="UP000185578">
    <property type="component" value="Unassembled WGS sequence"/>
</dbReference>
<evidence type="ECO:0000256" key="10">
    <source>
        <dbReference type="ARBA" id="ARBA00023237"/>
    </source>
</evidence>
<dbReference type="InterPro" id="IPR005594">
    <property type="entry name" value="YadA_C"/>
</dbReference>
<keyword evidence="8" id="KW-0653">Protein transport</keyword>
<feature type="domain" description="Trimeric autotransporter adhesin YadA-like stalk" evidence="14">
    <location>
        <begin position="11"/>
        <end position="54"/>
    </location>
</feature>
<keyword evidence="10" id="KW-0998">Cell outer membrane</keyword>
<dbReference type="Gene3D" id="2.150.10.10">
    <property type="entry name" value="Serralysin-like metalloprotease, C-terminal"/>
    <property type="match status" value="7"/>
</dbReference>
<evidence type="ECO:0000256" key="11">
    <source>
        <dbReference type="SAM" id="MobiDB-lite"/>
    </source>
</evidence>
<evidence type="ECO:0000256" key="2">
    <source>
        <dbReference type="ARBA" id="ARBA00004442"/>
    </source>
</evidence>
<dbReference type="SUPFAM" id="SSF101967">
    <property type="entry name" value="Adhesin YadA, collagen-binding domain"/>
    <property type="match status" value="7"/>
</dbReference>
<name>A0A1Q8ESN1_9PSED</name>
<dbReference type="GO" id="GO:0009986">
    <property type="term" value="C:cell surface"/>
    <property type="evidence" value="ECO:0007669"/>
    <property type="project" value="UniProtKB-SubCell"/>
</dbReference>
<accession>A0A1Q8ESN1</accession>
<dbReference type="GO" id="GO:0015031">
    <property type="term" value="P:protein transport"/>
    <property type="evidence" value="ECO:0007669"/>
    <property type="project" value="UniProtKB-KW"/>
</dbReference>
<reference evidence="15 16" key="1">
    <citation type="submission" date="2016-12" db="EMBL/GenBank/DDBJ databases">
        <authorList>
            <person name="Song W.-J."/>
            <person name="Kurnit D.M."/>
        </authorList>
    </citation>
    <scope>NUCLEOTIDE SEQUENCE [LARGE SCALE GENOMIC DNA]</scope>
    <source>
        <strain evidence="15 16">PCL1601</strain>
    </source>
</reference>
<feature type="domain" description="Trimeric autotransporter adhesin YadA-like head" evidence="13">
    <location>
        <begin position="953"/>
        <end position="979"/>
    </location>
</feature>
<dbReference type="Gene3D" id="1.20.5.2280">
    <property type="match status" value="1"/>
</dbReference>
<proteinExistence type="inferred from homology"/>
<feature type="domain" description="Trimeric autotransporter adhesin YadA-like head" evidence="13">
    <location>
        <begin position="610"/>
        <end position="636"/>
    </location>
</feature>
<evidence type="ECO:0000256" key="6">
    <source>
        <dbReference type="ARBA" id="ARBA00022692"/>
    </source>
</evidence>
<feature type="domain" description="Trimeric autotransporter adhesin YadA-like stalk" evidence="14">
    <location>
        <begin position="150"/>
        <end position="193"/>
    </location>
</feature>
<evidence type="ECO:0000259" key="14">
    <source>
        <dbReference type="Pfam" id="PF05662"/>
    </source>
</evidence>
<keyword evidence="5" id="KW-1134">Transmembrane beta strand</keyword>
<feature type="domain" description="Trimeric autotransporter adhesin YadA-like stalk" evidence="14">
    <location>
        <begin position="428"/>
        <end position="470"/>
    </location>
</feature>
<organism evidence="15 16">
    <name type="scientific">Pseudomonas chlororaphis</name>
    <dbReference type="NCBI Taxonomy" id="587753"/>
    <lineage>
        <taxon>Bacteria</taxon>
        <taxon>Pseudomonadati</taxon>
        <taxon>Pseudomonadota</taxon>
        <taxon>Gammaproteobacteria</taxon>
        <taxon>Pseudomonadales</taxon>
        <taxon>Pseudomonadaceae</taxon>
        <taxon>Pseudomonas</taxon>
    </lineage>
</organism>
<feature type="domain" description="Trimeric autotransporter adhesin YadA-like C-terminal membrane anchor" evidence="12">
    <location>
        <begin position="1063"/>
        <end position="1123"/>
    </location>
</feature>
<evidence type="ECO:0000313" key="16">
    <source>
        <dbReference type="Proteomes" id="UP000185578"/>
    </source>
</evidence>
<evidence type="ECO:0000256" key="7">
    <source>
        <dbReference type="ARBA" id="ARBA00022729"/>
    </source>
</evidence>
<evidence type="ECO:0000256" key="5">
    <source>
        <dbReference type="ARBA" id="ARBA00022452"/>
    </source>
</evidence>
<evidence type="ECO:0000256" key="3">
    <source>
        <dbReference type="ARBA" id="ARBA00005848"/>
    </source>
</evidence>
<evidence type="ECO:0000313" key="15">
    <source>
        <dbReference type="EMBL" id="OLF54800.1"/>
    </source>
</evidence>
<feature type="domain" description="Trimeric autotransporter adhesin YadA-like head" evidence="13">
    <location>
        <begin position="755"/>
        <end position="781"/>
    </location>
</feature>
<evidence type="ECO:0000256" key="4">
    <source>
        <dbReference type="ARBA" id="ARBA00022448"/>
    </source>
</evidence>
<dbReference type="Pfam" id="PF03895">
    <property type="entry name" value="YadA_anchor"/>
    <property type="match status" value="1"/>
</dbReference>
<dbReference type="Gene3D" id="2.60.40.4050">
    <property type="match status" value="1"/>
</dbReference>
<comment type="subcellular location">
    <subcellularLocation>
        <location evidence="2">Cell outer membrane</location>
    </subcellularLocation>
    <subcellularLocation>
        <location evidence="1">Cell surface</location>
    </subcellularLocation>
</comment>
<evidence type="ECO:0000256" key="1">
    <source>
        <dbReference type="ARBA" id="ARBA00004241"/>
    </source>
</evidence>
<keyword evidence="7" id="KW-0732">Signal</keyword>
<dbReference type="InterPro" id="IPR045584">
    <property type="entry name" value="Pilin-like"/>
</dbReference>
<comment type="caution">
    <text evidence="15">The sequence shown here is derived from an EMBL/GenBank/DDBJ whole genome shotgun (WGS) entry which is preliminary data.</text>
</comment>
<keyword evidence="9" id="KW-0472">Membrane</keyword>
<feature type="compositionally biased region" description="Low complexity" evidence="11">
    <location>
        <begin position="924"/>
        <end position="946"/>
    </location>
</feature>
<feature type="domain" description="Trimeric autotransporter adhesin YadA-like head" evidence="13">
    <location>
        <begin position="783"/>
        <end position="809"/>
    </location>
</feature>
<evidence type="ECO:0000259" key="13">
    <source>
        <dbReference type="Pfam" id="PF05658"/>
    </source>
</evidence>
<feature type="domain" description="Trimeric autotransporter adhesin YadA-like head" evidence="13">
    <location>
        <begin position="71"/>
        <end position="97"/>
    </location>
</feature>
<dbReference type="Pfam" id="PF05662">
    <property type="entry name" value="YadA_stalk"/>
    <property type="match status" value="8"/>
</dbReference>
<feature type="domain" description="Trimeric autotransporter adhesin YadA-like stalk" evidence="14">
    <location>
        <begin position="847"/>
        <end position="886"/>
    </location>
</feature>
<dbReference type="InterPro" id="IPR011049">
    <property type="entry name" value="Serralysin-like_metalloprot_C"/>
</dbReference>
<dbReference type="Gene3D" id="3.30.1300.30">
    <property type="entry name" value="GSPII I/J protein-like"/>
    <property type="match status" value="1"/>
</dbReference>
<feature type="domain" description="Trimeric autotransporter adhesin YadA-like stalk" evidence="14">
    <location>
        <begin position="558"/>
        <end position="596"/>
    </location>
</feature>
<dbReference type="AlphaFoldDB" id="A0A1Q8ESN1"/>
<feature type="region of interest" description="Disordered" evidence="11">
    <location>
        <begin position="919"/>
        <end position="946"/>
    </location>
</feature>
<dbReference type="EMBL" id="MSCT01000008">
    <property type="protein sequence ID" value="OLF54800.1"/>
    <property type="molecule type" value="Genomic_DNA"/>
</dbReference>
<dbReference type="GO" id="GO:0009279">
    <property type="term" value="C:cell outer membrane"/>
    <property type="evidence" value="ECO:0007669"/>
    <property type="project" value="UniProtKB-SubCell"/>
</dbReference>
<evidence type="ECO:0008006" key="17">
    <source>
        <dbReference type="Google" id="ProtNLM"/>
    </source>
</evidence>
<gene>
    <name evidence="15" type="ORF">BTN82_07270</name>
</gene>
<dbReference type="Pfam" id="PF05658">
    <property type="entry name" value="YadA_head"/>
    <property type="match status" value="8"/>
</dbReference>
<keyword evidence="4" id="KW-0813">Transport</keyword>
<evidence type="ECO:0000256" key="8">
    <source>
        <dbReference type="ARBA" id="ARBA00022927"/>
    </source>
</evidence>
<evidence type="ECO:0000256" key="9">
    <source>
        <dbReference type="ARBA" id="ARBA00023136"/>
    </source>
</evidence>
<feature type="domain" description="Trimeric autotransporter adhesin YadA-like head" evidence="13">
    <location>
        <begin position="925"/>
        <end position="951"/>
    </location>
</feature>
<feature type="domain" description="Trimeric autotransporter adhesin YadA-like stalk" evidence="14">
    <location>
        <begin position="997"/>
        <end position="1034"/>
    </location>
</feature>
<dbReference type="InterPro" id="IPR008635">
    <property type="entry name" value="Coiled_stalk_dom"/>
</dbReference>
<feature type="domain" description="Trimeric autotransporter adhesin YadA-like stalk" evidence="14">
    <location>
        <begin position="289"/>
        <end position="332"/>
    </location>
</feature>
<evidence type="ECO:0000259" key="12">
    <source>
        <dbReference type="Pfam" id="PF03895"/>
    </source>
</evidence>
<dbReference type="InterPro" id="IPR008640">
    <property type="entry name" value="Adhesin_Head_dom"/>
</dbReference>
<protein>
    <recommendedName>
        <fullName evidence="17">Cell surface protein</fullName>
    </recommendedName>
</protein>
<keyword evidence="6" id="KW-0812">Transmembrane</keyword>
<feature type="domain" description="Trimeric autotransporter adhesin YadA-like head" evidence="13">
    <location>
        <begin position="210"/>
        <end position="236"/>
    </location>
</feature>
<comment type="similarity">
    <text evidence="3">Belongs to the autotransporter-2 (AT-2) (TC 1.B.40) family.</text>
</comment>
<dbReference type="SUPFAM" id="SSF54523">
    <property type="entry name" value="Pili subunits"/>
    <property type="match status" value="1"/>
</dbReference>
<feature type="domain" description="Trimeric autotransporter adhesin YadA-like head" evidence="13">
    <location>
        <begin position="349"/>
        <end position="375"/>
    </location>
</feature>